<dbReference type="PANTHER" id="PTHR47354">
    <property type="entry name" value="NADH OXIDOREDUCTASE HCR"/>
    <property type="match status" value="1"/>
</dbReference>
<dbReference type="SUPFAM" id="SSF63380">
    <property type="entry name" value="Riboflavin synthase domain-like"/>
    <property type="match status" value="1"/>
</dbReference>
<dbReference type="GO" id="GO:0051537">
    <property type="term" value="F:2 iron, 2 sulfur cluster binding"/>
    <property type="evidence" value="ECO:0007669"/>
    <property type="project" value="UniProtKB-KW"/>
</dbReference>
<keyword evidence="5" id="KW-0274">FAD</keyword>
<feature type="transmembrane region" description="Helical" evidence="9">
    <location>
        <begin position="107"/>
        <end position="129"/>
    </location>
</feature>
<reference evidence="11 12" key="1">
    <citation type="submission" date="2016-10" db="EMBL/GenBank/DDBJ databases">
        <authorList>
            <person name="de Groot N.N."/>
        </authorList>
    </citation>
    <scope>NUCLEOTIDE SEQUENCE [LARGE SCALE GENOMIC DNA]</scope>
    <source>
        <strain evidence="11 12">DSM 9179</strain>
    </source>
</reference>
<keyword evidence="6" id="KW-0560">Oxidoreductase</keyword>
<evidence type="ECO:0000256" key="9">
    <source>
        <dbReference type="SAM" id="Phobius"/>
    </source>
</evidence>
<dbReference type="Proteomes" id="UP000199701">
    <property type="component" value="Unassembled WGS sequence"/>
</dbReference>
<evidence type="ECO:0000256" key="5">
    <source>
        <dbReference type="ARBA" id="ARBA00022827"/>
    </source>
</evidence>
<dbReference type="InterPro" id="IPR039261">
    <property type="entry name" value="FNR_nucleotide-bd"/>
</dbReference>
<keyword evidence="4" id="KW-0479">Metal-binding</keyword>
<dbReference type="InterPro" id="IPR001433">
    <property type="entry name" value="OxRdtase_FAD/NAD-bd"/>
</dbReference>
<dbReference type="Gene3D" id="3.40.50.80">
    <property type="entry name" value="Nucleotide-binding domain of ferredoxin-NADP reductase (FNR) module"/>
    <property type="match status" value="1"/>
</dbReference>
<feature type="transmembrane region" description="Helical" evidence="9">
    <location>
        <begin position="70"/>
        <end position="87"/>
    </location>
</feature>
<dbReference type="RefSeq" id="WP_170841319.1">
    <property type="nucleotide sequence ID" value="NZ_FOJI01000003.1"/>
</dbReference>
<dbReference type="InterPro" id="IPR017927">
    <property type="entry name" value="FAD-bd_FR_type"/>
</dbReference>
<dbReference type="GO" id="GO:0016491">
    <property type="term" value="F:oxidoreductase activity"/>
    <property type="evidence" value="ECO:0007669"/>
    <property type="project" value="UniProtKB-KW"/>
</dbReference>
<dbReference type="PROSITE" id="PS51384">
    <property type="entry name" value="FAD_FR"/>
    <property type="match status" value="1"/>
</dbReference>
<evidence type="ECO:0000256" key="3">
    <source>
        <dbReference type="ARBA" id="ARBA00022714"/>
    </source>
</evidence>
<dbReference type="GO" id="GO:0050660">
    <property type="term" value="F:flavin adenine dinucleotide binding"/>
    <property type="evidence" value="ECO:0007669"/>
    <property type="project" value="TreeGrafter"/>
</dbReference>
<dbReference type="SUPFAM" id="SSF52343">
    <property type="entry name" value="Ferredoxin reductase-like, C-terminal NADP-linked domain"/>
    <property type="match status" value="1"/>
</dbReference>
<keyword evidence="12" id="KW-1185">Reference proteome</keyword>
<dbReference type="InterPro" id="IPR017938">
    <property type="entry name" value="Riboflavin_synthase-like_b-brl"/>
</dbReference>
<feature type="transmembrane region" description="Helical" evidence="9">
    <location>
        <begin position="180"/>
        <end position="198"/>
    </location>
</feature>
<keyword evidence="7" id="KW-0408">Iron</keyword>
<sequence length="441" mass="50929">MNFKKVLWVIFYCLAVFFPAFIYISDHLGSSFPFILSGVFGITAYVLFAFQFLLASRPKIIDKQFGMDKIYRFHMYIAVAGLVLSFLHKQIKENYYQESFKTTLGDLAFNIFLGISVLSILMMVNKLFFKTKFTDSIRGFLNKTLRIQHQYKVLVHNAVLIALCVLLVHILMSYSVKSNLLLESVLVIYFAVPLFMYLKHKIYDGFFNKNKKYTVTEVINESDNIVTLKFKHKSGKSFSYLPGQFLYLRINNAEIPWDEHPFTISSSPLQEYLSITAKKLGDFTERLDKVKVGDTAYIDGAYGTFSYLKNKENRKLCFLAGGIGITPFLGMLRHLSLENVDQDVVLFWGLRESRDIICNNEIKDYSLQMKNFKFVPVLSNDSSFDGETGYINGDIIKKYIDDIREYDFYICGPPVMIESQISNLRSLGVAKENIHFERFAM</sequence>
<evidence type="ECO:0000256" key="7">
    <source>
        <dbReference type="ARBA" id="ARBA00023004"/>
    </source>
</evidence>
<evidence type="ECO:0000313" key="12">
    <source>
        <dbReference type="Proteomes" id="UP000199701"/>
    </source>
</evidence>
<dbReference type="Gene3D" id="2.40.30.10">
    <property type="entry name" value="Translation factors"/>
    <property type="match status" value="1"/>
</dbReference>
<dbReference type="InterPro" id="IPR013112">
    <property type="entry name" value="FAD-bd_8"/>
</dbReference>
<dbReference type="PANTHER" id="PTHR47354:SF8">
    <property type="entry name" value="1,2-PHENYLACETYL-COA EPOXIDASE, SUBUNIT E"/>
    <property type="match status" value="1"/>
</dbReference>
<dbReference type="Pfam" id="PF08022">
    <property type="entry name" value="FAD_binding_8"/>
    <property type="match status" value="1"/>
</dbReference>
<comment type="cofactor">
    <cofactor evidence="1">
        <name>FAD</name>
        <dbReference type="ChEBI" id="CHEBI:57692"/>
    </cofactor>
</comment>
<gene>
    <name evidence="11" type="ORF">SAMN05421659_103344</name>
</gene>
<feature type="domain" description="FAD-binding FR-type" evidence="10">
    <location>
        <begin position="208"/>
        <end position="308"/>
    </location>
</feature>
<dbReference type="STRING" id="99656.SAMN05421659_103344"/>
<proteinExistence type="predicted"/>
<dbReference type="EMBL" id="FOJI01000003">
    <property type="protein sequence ID" value="SEW04561.1"/>
    <property type="molecule type" value="Genomic_DNA"/>
</dbReference>
<dbReference type="PRINTS" id="PR00410">
    <property type="entry name" value="PHEHYDRXLASE"/>
</dbReference>
<keyword evidence="3" id="KW-0001">2Fe-2S</keyword>
<evidence type="ECO:0000259" key="10">
    <source>
        <dbReference type="PROSITE" id="PS51384"/>
    </source>
</evidence>
<dbReference type="GO" id="GO:0046872">
    <property type="term" value="F:metal ion binding"/>
    <property type="evidence" value="ECO:0007669"/>
    <property type="project" value="UniProtKB-KW"/>
</dbReference>
<dbReference type="AlphaFoldDB" id="A0A1I0NUD8"/>
<evidence type="ECO:0000256" key="6">
    <source>
        <dbReference type="ARBA" id="ARBA00023002"/>
    </source>
</evidence>
<evidence type="ECO:0000256" key="4">
    <source>
        <dbReference type="ARBA" id="ARBA00022723"/>
    </source>
</evidence>
<keyword evidence="2" id="KW-0285">Flavoprotein</keyword>
<dbReference type="InterPro" id="IPR050415">
    <property type="entry name" value="MRET"/>
</dbReference>
<feature type="transmembrane region" description="Helical" evidence="9">
    <location>
        <begin position="7"/>
        <end position="25"/>
    </location>
</feature>
<keyword evidence="9" id="KW-1133">Transmembrane helix</keyword>
<keyword evidence="9" id="KW-0812">Transmembrane</keyword>
<feature type="transmembrane region" description="Helical" evidence="9">
    <location>
        <begin position="31"/>
        <end position="50"/>
    </location>
</feature>
<keyword evidence="8" id="KW-0411">Iron-sulfur</keyword>
<evidence type="ECO:0000256" key="8">
    <source>
        <dbReference type="ARBA" id="ARBA00023014"/>
    </source>
</evidence>
<organism evidence="11 12">
    <name type="scientific">[Clostridium] fimetarium</name>
    <dbReference type="NCBI Taxonomy" id="99656"/>
    <lineage>
        <taxon>Bacteria</taxon>
        <taxon>Bacillati</taxon>
        <taxon>Bacillota</taxon>
        <taxon>Clostridia</taxon>
        <taxon>Lachnospirales</taxon>
        <taxon>Lachnospiraceae</taxon>
    </lineage>
</organism>
<name>A0A1I0NUD8_9FIRM</name>
<keyword evidence="9" id="KW-0472">Membrane</keyword>
<protein>
    <submittedName>
        <fullName evidence="11">Predicted ferric reductase</fullName>
    </submittedName>
</protein>
<dbReference type="Pfam" id="PF00175">
    <property type="entry name" value="NAD_binding_1"/>
    <property type="match status" value="1"/>
</dbReference>
<evidence type="ECO:0000256" key="1">
    <source>
        <dbReference type="ARBA" id="ARBA00001974"/>
    </source>
</evidence>
<evidence type="ECO:0000313" key="11">
    <source>
        <dbReference type="EMBL" id="SEW04561.1"/>
    </source>
</evidence>
<evidence type="ECO:0000256" key="2">
    <source>
        <dbReference type="ARBA" id="ARBA00022630"/>
    </source>
</evidence>
<feature type="transmembrane region" description="Helical" evidence="9">
    <location>
        <begin position="153"/>
        <end position="174"/>
    </location>
</feature>
<accession>A0A1I0NUD8</accession>